<proteinExistence type="inferred from homology"/>
<dbReference type="PANTHER" id="PTHR47967">
    <property type="entry name" value="OS07G0603500 PROTEIN-RELATED"/>
    <property type="match status" value="1"/>
</dbReference>
<organism evidence="9 12">
    <name type="scientific">Morella rubra</name>
    <name type="common">Chinese bayberry</name>
    <dbReference type="NCBI Taxonomy" id="262757"/>
    <lineage>
        <taxon>Eukaryota</taxon>
        <taxon>Viridiplantae</taxon>
        <taxon>Streptophyta</taxon>
        <taxon>Embryophyta</taxon>
        <taxon>Tracheophyta</taxon>
        <taxon>Spermatophyta</taxon>
        <taxon>Magnoliopsida</taxon>
        <taxon>eudicotyledons</taxon>
        <taxon>Gunneridae</taxon>
        <taxon>Pentapetalae</taxon>
        <taxon>rosids</taxon>
        <taxon>fabids</taxon>
        <taxon>Fagales</taxon>
        <taxon>Myricaceae</taxon>
        <taxon>Morella</taxon>
    </lineage>
</organism>
<keyword evidence="7" id="KW-0325">Glycoprotein</keyword>
<dbReference type="AlphaFoldDB" id="A0A6A1UH14"/>
<evidence type="ECO:0000256" key="6">
    <source>
        <dbReference type="ARBA" id="ARBA00022801"/>
    </source>
</evidence>
<dbReference type="PROSITE" id="PS51767">
    <property type="entry name" value="PEPTIDASE_A1"/>
    <property type="match status" value="1"/>
</dbReference>
<evidence type="ECO:0000313" key="10">
    <source>
        <dbReference type="EMBL" id="KAB1205483.1"/>
    </source>
</evidence>
<dbReference type="InterPro" id="IPR021109">
    <property type="entry name" value="Peptidase_aspartic_dom_sf"/>
</dbReference>
<comment type="caution">
    <text evidence="9">The sequence shown here is derived from an EMBL/GenBank/DDBJ whole genome shotgun (WGS) entry which is preliminary data.</text>
</comment>
<dbReference type="GO" id="GO:0004190">
    <property type="term" value="F:aspartic-type endopeptidase activity"/>
    <property type="evidence" value="ECO:0007669"/>
    <property type="project" value="UniProtKB-KW"/>
</dbReference>
<comment type="subcellular location">
    <subcellularLocation>
        <location evidence="1">Secreted</location>
    </subcellularLocation>
</comment>
<evidence type="ECO:0000256" key="2">
    <source>
        <dbReference type="ARBA" id="ARBA00007447"/>
    </source>
</evidence>
<dbReference type="CDD" id="cd05476">
    <property type="entry name" value="pepsin_A_like_plant"/>
    <property type="match status" value="1"/>
</dbReference>
<reference evidence="9" key="1">
    <citation type="submission" date="2018-07" db="EMBL/GenBank/DDBJ databases">
        <authorList>
            <person name="Gao Z.-S."/>
            <person name="Jia H.-M."/>
            <person name="Jia H.-J."/>
            <person name="Cai Q.-L."/>
            <person name="Wang Y."/>
            <person name="Zhao H.-B."/>
        </authorList>
    </citation>
    <scope>NUCLEOTIDE SEQUENCE</scope>
    <source>
        <tissue evidence="9">Leaves</tissue>
    </source>
</reference>
<dbReference type="InterPro" id="IPR034161">
    <property type="entry name" value="Pepsin-like_plant"/>
</dbReference>
<sequence>MGYRGEHIIKISLGTPPVDIYGILDTGSDLVWTQCVPCVGCYPQINPLFDPKKSSTYLNVSCHSQQCQLLDGGSCNPQNICHYGYGYEDRSVTEGVLATERVTLTSTSGVAFSTDIAIGCGHNDTGVFNDHEMGMIGLGGGPLSFASQIGSAFGSRRFSHCLVPFGTDPNITSKVSFGDGSEVKGPGVVSTPLPSMEFKTPYYVTLEGISVGNKYVPFSSSGKVSKGNIFLDSGTPPTMLPQNFYNRLAAEVKKQIPMSPIVGDPDLGTQLCYKSKTRVRGPILTVHFEGADVQLTPIQTFIPPKDGVFCFAMAGMEDDVGIYGNFAQSNFLIGFDMETRMVSFKPADCTKHV</sequence>
<reference evidence="9 12" key="2">
    <citation type="journal article" date="2019" name="Plant Biotechnol. J.">
        <title>The red bayberry genome and genetic basis of sex determination.</title>
        <authorList>
            <person name="Jia H.M."/>
            <person name="Jia H.J."/>
            <person name="Cai Q.L."/>
            <person name="Wang Y."/>
            <person name="Zhao H.B."/>
            <person name="Yang W.F."/>
            <person name="Wang G.Y."/>
            <person name="Li Y.H."/>
            <person name="Zhan D.L."/>
            <person name="Shen Y.T."/>
            <person name="Niu Q.F."/>
            <person name="Chang L."/>
            <person name="Qiu J."/>
            <person name="Zhao L."/>
            <person name="Xie H.B."/>
            <person name="Fu W.Y."/>
            <person name="Jin J."/>
            <person name="Li X.W."/>
            <person name="Jiao Y."/>
            <person name="Zhou C.C."/>
            <person name="Tu T."/>
            <person name="Chai C.Y."/>
            <person name="Gao J.L."/>
            <person name="Fan L.J."/>
            <person name="van de Weg E."/>
            <person name="Wang J.Y."/>
            <person name="Gao Z.S."/>
        </authorList>
    </citation>
    <scope>NUCLEOTIDE SEQUENCE [LARGE SCALE GENOMIC DNA]</scope>
    <source>
        <tissue evidence="9">Leaves</tissue>
    </source>
</reference>
<dbReference type="FunFam" id="2.40.70.10:FF:000031">
    <property type="entry name" value="Aspartyl protease AED1"/>
    <property type="match status" value="1"/>
</dbReference>
<dbReference type="EMBL" id="RXIC02000410">
    <property type="protein sequence ID" value="KAB1199844.1"/>
    <property type="molecule type" value="Genomic_DNA"/>
</dbReference>
<evidence type="ECO:0000256" key="7">
    <source>
        <dbReference type="ARBA" id="ARBA00023180"/>
    </source>
</evidence>
<dbReference type="InterPro" id="IPR051708">
    <property type="entry name" value="Plant_Aspart_Prot_A1"/>
</dbReference>
<dbReference type="InterPro" id="IPR032861">
    <property type="entry name" value="TAXi_N"/>
</dbReference>
<dbReference type="FunFam" id="2.40.70.10:FF:000050">
    <property type="entry name" value="Aspartic proteinase CDR1"/>
    <property type="match status" value="1"/>
</dbReference>
<keyword evidence="6" id="KW-0378">Hydrolase</keyword>
<dbReference type="EMBL" id="RXIC02000025">
    <property type="protein sequence ID" value="KAB1207425.1"/>
    <property type="molecule type" value="Genomic_DNA"/>
</dbReference>
<feature type="domain" description="Peptidase A1" evidence="8">
    <location>
        <begin position="7"/>
        <end position="345"/>
    </location>
</feature>
<gene>
    <name evidence="9" type="ORF">CJ030_MR0G012596</name>
    <name evidence="10" type="ORF">CJ030_MR7G010576</name>
    <name evidence="11" type="ORF">CJ030_MR7G012531</name>
</gene>
<accession>A0A6A1UH14</accession>
<evidence type="ECO:0000256" key="3">
    <source>
        <dbReference type="ARBA" id="ARBA00022525"/>
    </source>
</evidence>
<dbReference type="Pfam" id="PF14541">
    <property type="entry name" value="TAXi_C"/>
    <property type="match status" value="1"/>
</dbReference>
<dbReference type="OrthoDB" id="2747330at2759"/>
<evidence type="ECO:0000313" key="9">
    <source>
        <dbReference type="EMBL" id="KAB1199844.1"/>
    </source>
</evidence>
<evidence type="ECO:0000256" key="4">
    <source>
        <dbReference type="ARBA" id="ARBA00022670"/>
    </source>
</evidence>
<dbReference type="PANTHER" id="PTHR47967:SF39">
    <property type="entry name" value="ASPARTYL PROTEASE FAMILY PROTEIN, PUTATIVE-RELATED"/>
    <property type="match status" value="1"/>
</dbReference>
<keyword evidence="12" id="KW-1185">Reference proteome</keyword>
<evidence type="ECO:0000313" key="12">
    <source>
        <dbReference type="Proteomes" id="UP000516437"/>
    </source>
</evidence>
<dbReference type="EMBL" id="RXIC02000025">
    <property type="protein sequence ID" value="KAB1205483.1"/>
    <property type="molecule type" value="Genomic_DNA"/>
</dbReference>
<dbReference type="SUPFAM" id="SSF50630">
    <property type="entry name" value="Acid proteases"/>
    <property type="match status" value="1"/>
</dbReference>
<comment type="similarity">
    <text evidence="2">Belongs to the peptidase A1 family.</text>
</comment>
<dbReference type="GO" id="GO:0006508">
    <property type="term" value="P:proteolysis"/>
    <property type="evidence" value="ECO:0007669"/>
    <property type="project" value="UniProtKB-KW"/>
</dbReference>
<evidence type="ECO:0000256" key="1">
    <source>
        <dbReference type="ARBA" id="ARBA00004613"/>
    </source>
</evidence>
<dbReference type="GO" id="GO:0005576">
    <property type="term" value="C:extracellular region"/>
    <property type="evidence" value="ECO:0007669"/>
    <property type="project" value="UniProtKB-SubCell"/>
</dbReference>
<dbReference type="InterPro" id="IPR033121">
    <property type="entry name" value="PEPTIDASE_A1"/>
</dbReference>
<evidence type="ECO:0000259" key="8">
    <source>
        <dbReference type="PROSITE" id="PS51767"/>
    </source>
</evidence>
<protein>
    <submittedName>
        <fullName evidence="9">Aspartic proteinase CDR1</fullName>
    </submittedName>
</protein>
<dbReference type="Proteomes" id="UP000516437">
    <property type="component" value="Chromosome 7"/>
</dbReference>
<evidence type="ECO:0000313" key="11">
    <source>
        <dbReference type="EMBL" id="KAB1207425.1"/>
    </source>
</evidence>
<dbReference type="Gene3D" id="2.40.70.10">
    <property type="entry name" value="Acid Proteases"/>
    <property type="match status" value="2"/>
</dbReference>
<keyword evidence="4" id="KW-0645">Protease</keyword>
<keyword evidence="5" id="KW-0064">Aspartyl protease</keyword>
<dbReference type="Pfam" id="PF14543">
    <property type="entry name" value="TAXi_N"/>
    <property type="match status" value="1"/>
</dbReference>
<evidence type="ECO:0000256" key="5">
    <source>
        <dbReference type="ARBA" id="ARBA00022750"/>
    </source>
</evidence>
<name>A0A6A1UH14_9ROSI</name>
<keyword evidence="3" id="KW-0964">Secreted</keyword>
<dbReference type="InterPro" id="IPR032799">
    <property type="entry name" value="TAXi_C"/>
</dbReference>
<reference evidence="9" key="3">
    <citation type="submission" date="2019-09" db="EMBL/GenBank/DDBJ databases">
        <authorList>
            <person name="Gao Z."/>
        </authorList>
    </citation>
    <scope>NUCLEOTIDE SEQUENCE</scope>
    <source>
        <tissue evidence="9">Leaves</tissue>
    </source>
</reference>